<sequence>MSEAFPFLVRGLKTTLLLCVIVIPLGLIGGLLVALLTKIKIKIIYYTIIFVIDFFRAVPPLVLLIFIYSGLPFAGVELSPLLAVCLSFFLNNSAYYAEIFRAGIDSIGVGQMHAARSTGLNYIQSMIYVILPQSIRNVLPDLLSNSLEVAKLTSIASVVALQELLYSADMARSITYNSSPIILAAGMYLVMLWPVVRILSRLEHRVTE</sequence>
<keyword evidence="2" id="KW-0813">Transport</keyword>
<evidence type="ECO:0000256" key="7">
    <source>
        <dbReference type="ARBA" id="ARBA00023136"/>
    </source>
</evidence>
<evidence type="ECO:0000256" key="8">
    <source>
        <dbReference type="SAM" id="Phobius"/>
    </source>
</evidence>
<dbReference type="GO" id="GO:0006865">
    <property type="term" value="P:amino acid transport"/>
    <property type="evidence" value="ECO:0007669"/>
    <property type="project" value="UniProtKB-KW"/>
</dbReference>
<evidence type="ECO:0000256" key="4">
    <source>
        <dbReference type="ARBA" id="ARBA00022692"/>
    </source>
</evidence>
<dbReference type="CDD" id="cd06261">
    <property type="entry name" value="TM_PBP2"/>
    <property type="match status" value="1"/>
</dbReference>
<dbReference type="PANTHER" id="PTHR30614">
    <property type="entry name" value="MEMBRANE COMPONENT OF AMINO ACID ABC TRANSPORTER"/>
    <property type="match status" value="1"/>
</dbReference>
<comment type="subcellular location">
    <subcellularLocation>
        <location evidence="1">Cell membrane</location>
        <topology evidence="1">Multi-pass membrane protein</topology>
    </subcellularLocation>
</comment>
<dbReference type="Gene3D" id="1.10.3720.10">
    <property type="entry name" value="MetI-like"/>
    <property type="match status" value="1"/>
</dbReference>
<dbReference type="NCBIfam" id="TIGR01726">
    <property type="entry name" value="HEQRo_perm_3TM"/>
    <property type="match status" value="1"/>
</dbReference>
<dbReference type="EMBL" id="UINC01007338">
    <property type="protein sequence ID" value="SVA32763.1"/>
    <property type="molecule type" value="Genomic_DNA"/>
</dbReference>
<name>A0A381V0L1_9ZZZZ</name>
<dbReference type="SUPFAM" id="SSF161098">
    <property type="entry name" value="MetI-like"/>
    <property type="match status" value="1"/>
</dbReference>
<dbReference type="PANTHER" id="PTHR30614:SF0">
    <property type="entry name" value="L-CYSTINE TRANSPORT SYSTEM PERMEASE PROTEIN TCYL"/>
    <property type="match status" value="1"/>
</dbReference>
<feature type="transmembrane region" description="Helical" evidence="8">
    <location>
        <begin position="73"/>
        <end position="91"/>
    </location>
</feature>
<feature type="transmembrane region" description="Helical" evidence="8">
    <location>
        <begin position="180"/>
        <end position="199"/>
    </location>
</feature>
<dbReference type="InterPro" id="IPR035906">
    <property type="entry name" value="MetI-like_sf"/>
</dbReference>
<accession>A0A381V0L1</accession>
<dbReference type="PROSITE" id="PS50928">
    <property type="entry name" value="ABC_TM1"/>
    <property type="match status" value="1"/>
</dbReference>
<organism evidence="10">
    <name type="scientific">marine metagenome</name>
    <dbReference type="NCBI Taxonomy" id="408172"/>
    <lineage>
        <taxon>unclassified sequences</taxon>
        <taxon>metagenomes</taxon>
        <taxon>ecological metagenomes</taxon>
    </lineage>
</organism>
<evidence type="ECO:0000256" key="1">
    <source>
        <dbReference type="ARBA" id="ARBA00004651"/>
    </source>
</evidence>
<keyword evidence="7 8" id="KW-0472">Membrane</keyword>
<proteinExistence type="predicted"/>
<protein>
    <recommendedName>
        <fullName evidence="9">ABC transmembrane type-1 domain-containing protein</fullName>
    </recommendedName>
</protein>
<evidence type="ECO:0000256" key="6">
    <source>
        <dbReference type="ARBA" id="ARBA00022989"/>
    </source>
</evidence>
<dbReference type="InterPro" id="IPR010065">
    <property type="entry name" value="AA_ABC_transptr_permease_3TM"/>
</dbReference>
<keyword evidence="6 8" id="KW-1133">Transmembrane helix</keyword>
<feature type="domain" description="ABC transmembrane type-1" evidence="9">
    <location>
        <begin position="12"/>
        <end position="200"/>
    </location>
</feature>
<evidence type="ECO:0000259" key="9">
    <source>
        <dbReference type="PROSITE" id="PS50928"/>
    </source>
</evidence>
<evidence type="ECO:0000256" key="2">
    <source>
        <dbReference type="ARBA" id="ARBA00022448"/>
    </source>
</evidence>
<evidence type="ECO:0000256" key="3">
    <source>
        <dbReference type="ARBA" id="ARBA00022475"/>
    </source>
</evidence>
<feature type="transmembrane region" description="Helical" evidence="8">
    <location>
        <begin position="43"/>
        <end position="67"/>
    </location>
</feature>
<evidence type="ECO:0000313" key="10">
    <source>
        <dbReference type="EMBL" id="SVA32763.1"/>
    </source>
</evidence>
<keyword evidence="3" id="KW-1003">Cell membrane</keyword>
<keyword evidence="5" id="KW-0029">Amino-acid transport</keyword>
<evidence type="ECO:0000256" key="5">
    <source>
        <dbReference type="ARBA" id="ARBA00022970"/>
    </source>
</evidence>
<dbReference type="GO" id="GO:0022857">
    <property type="term" value="F:transmembrane transporter activity"/>
    <property type="evidence" value="ECO:0007669"/>
    <property type="project" value="InterPro"/>
</dbReference>
<dbReference type="InterPro" id="IPR043429">
    <property type="entry name" value="ArtM/GltK/GlnP/TcyL/YhdX-like"/>
</dbReference>
<dbReference type="Pfam" id="PF00528">
    <property type="entry name" value="BPD_transp_1"/>
    <property type="match status" value="1"/>
</dbReference>
<dbReference type="GO" id="GO:0043190">
    <property type="term" value="C:ATP-binding cassette (ABC) transporter complex"/>
    <property type="evidence" value="ECO:0007669"/>
    <property type="project" value="InterPro"/>
</dbReference>
<keyword evidence="4 8" id="KW-0812">Transmembrane</keyword>
<feature type="transmembrane region" description="Helical" evidence="8">
    <location>
        <begin position="15"/>
        <end position="36"/>
    </location>
</feature>
<gene>
    <name evidence="10" type="ORF">METZ01_LOCUS85617</name>
</gene>
<dbReference type="InterPro" id="IPR000515">
    <property type="entry name" value="MetI-like"/>
</dbReference>
<dbReference type="AlphaFoldDB" id="A0A381V0L1"/>
<reference evidence="10" key="1">
    <citation type="submission" date="2018-05" db="EMBL/GenBank/DDBJ databases">
        <authorList>
            <person name="Lanie J.A."/>
            <person name="Ng W.-L."/>
            <person name="Kazmierczak K.M."/>
            <person name="Andrzejewski T.M."/>
            <person name="Davidsen T.M."/>
            <person name="Wayne K.J."/>
            <person name="Tettelin H."/>
            <person name="Glass J.I."/>
            <person name="Rusch D."/>
            <person name="Podicherti R."/>
            <person name="Tsui H.-C.T."/>
            <person name="Winkler M.E."/>
        </authorList>
    </citation>
    <scope>NUCLEOTIDE SEQUENCE</scope>
</reference>